<sequence length="110" mass="11901">MAEIVKVAGISMVLNGKEYVIPPLSLGALDQLKDRVGQFDKLPFAEQVTTTIDAAHAALKRNYPELTREDVGELVDVGNMMDVFQALMDVSGMQRRLREAEAAGEVPAAG</sequence>
<dbReference type="Proteomes" id="UP001298424">
    <property type="component" value="Unassembled WGS sequence"/>
</dbReference>
<organism evidence="1 2">
    <name type="scientific">Kingella pumchi</name>
    <dbReference type="NCBI Taxonomy" id="2779506"/>
    <lineage>
        <taxon>Bacteria</taxon>
        <taxon>Pseudomonadati</taxon>
        <taxon>Pseudomonadota</taxon>
        <taxon>Betaproteobacteria</taxon>
        <taxon>Neisseriales</taxon>
        <taxon>Neisseriaceae</taxon>
        <taxon>Kingella</taxon>
    </lineage>
</organism>
<proteinExistence type="predicted"/>
<dbReference type="EMBL" id="JAKOOW010000033">
    <property type="protein sequence ID" value="MCG6504704.1"/>
    <property type="molecule type" value="Genomic_DNA"/>
</dbReference>
<evidence type="ECO:0000313" key="1">
    <source>
        <dbReference type="EMBL" id="MCG6504704.1"/>
    </source>
</evidence>
<accession>A0ABS9NPI9</accession>
<name>A0ABS9NPI9_9NEIS</name>
<dbReference type="RefSeq" id="WP_238748236.1">
    <property type="nucleotide sequence ID" value="NZ_JAKOOW010000033.1"/>
</dbReference>
<reference evidence="1 2" key="1">
    <citation type="submission" date="2022-02" db="EMBL/GenBank/DDBJ databases">
        <title>Genome sequence data of Kingella unionensis sp. nov. strain CICC 24913 (CCUG 75125).</title>
        <authorList>
            <person name="Xiao M."/>
        </authorList>
    </citation>
    <scope>NUCLEOTIDE SEQUENCE [LARGE SCALE GENOMIC DNA]</scope>
    <source>
        <strain evidence="1 2">CICC 24913</strain>
    </source>
</reference>
<gene>
    <name evidence="1" type="ORF">MB824_09365</name>
</gene>
<keyword evidence="2" id="KW-1185">Reference proteome</keyword>
<evidence type="ECO:0008006" key="3">
    <source>
        <dbReference type="Google" id="ProtNLM"/>
    </source>
</evidence>
<evidence type="ECO:0000313" key="2">
    <source>
        <dbReference type="Proteomes" id="UP001298424"/>
    </source>
</evidence>
<protein>
    <recommendedName>
        <fullName evidence="3">Phage tail assembly chaperone protein, TAC</fullName>
    </recommendedName>
</protein>
<comment type="caution">
    <text evidence="1">The sequence shown here is derived from an EMBL/GenBank/DDBJ whole genome shotgun (WGS) entry which is preliminary data.</text>
</comment>